<proteinExistence type="predicted"/>
<keyword evidence="2" id="KW-0723">Serine/threonine-protein kinase</keyword>
<accession>A0A0H4WLW0</accession>
<evidence type="ECO:0000313" key="3">
    <source>
        <dbReference type="Proteomes" id="UP000009026"/>
    </source>
</evidence>
<evidence type="ECO:0000256" key="1">
    <source>
        <dbReference type="SAM" id="MobiDB-lite"/>
    </source>
</evidence>
<reference evidence="2 3" key="1">
    <citation type="journal article" date="2016" name="PLoS ONE">
        <title>Complete Genome Sequence and Comparative Genomics of a Novel Myxobacterium Myxococcus hansupus.</title>
        <authorList>
            <person name="Sharma G."/>
            <person name="Narwani T."/>
            <person name="Subramanian S."/>
        </authorList>
    </citation>
    <scope>NUCLEOTIDE SEQUENCE [LARGE SCALE GENOMIC DNA]</scope>
    <source>
        <strain evidence="3">mixupus</strain>
    </source>
</reference>
<feature type="region of interest" description="Disordered" evidence="1">
    <location>
        <begin position="30"/>
        <end position="55"/>
    </location>
</feature>
<dbReference type="PATRIC" id="fig|1297742.4.peg.1315"/>
<gene>
    <name evidence="2" type="ORF">A176_001298</name>
</gene>
<dbReference type="GO" id="GO:0004674">
    <property type="term" value="F:protein serine/threonine kinase activity"/>
    <property type="evidence" value="ECO:0007669"/>
    <property type="project" value="UniProtKB-KW"/>
</dbReference>
<keyword evidence="3" id="KW-1185">Reference proteome</keyword>
<keyword evidence="2" id="KW-0808">Transferase</keyword>
<feature type="compositionally biased region" description="Pro residues" evidence="1">
    <location>
        <begin position="105"/>
        <end position="120"/>
    </location>
</feature>
<dbReference type="EMBL" id="CP012109">
    <property type="protein sequence ID" value="AKQ64386.1"/>
    <property type="molecule type" value="Genomic_DNA"/>
</dbReference>
<sequence>MKLSRADRFLLRELDAQTPYDVVVRDTSEPAHTRGFEGGPVGRVLGLHGTGEGPEASAGTLILLEVGRPLRLQGATWLQLAFPDDHLADNSGGLMLEVSPAGAPGSPPSEQPAPPGTHTP</sequence>
<dbReference type="STRING" id="1297742.A176_001298"/>
<protein>
    <submittedName>
        <fullName evidence="2">Serine/threonine protein kinase</fullName>
    </submittedName>
</protein>
<dbReference type="AlphaFoldDB" id="A0A0H4WLW0"/>
<organism evidence="2 3">
    <name type="scientific">Pseudomyxococcus hansupus</name>
    <dbReference type="NCBI Taxonomy" id="1297742"/>
    <lineage>
        <taxon>Bacteria</taxon>
        <taxon>Pseudomonadati</taxon>
        <taxon>Myxococcota</taxon>
        <taxon>Myxococcia</taxon>
        <taxon>Myxococcales</taxon>
        <taxon>Cystobacterineae</taxon>
        <taxon>Myxococcaceae</taxon>
        <taxon>Pseudomyxococcus</taxon>
    </lineage>
</organism>
<dbReference type="Proteomes" id="UP000009026">
    <property type="component" value="Chromosome"/>
</dbReference>
<feature type="region of interest" description="Disordered" evidence="1">
    <location>
        <begin position="89"/>
        <end position="120"/>
    </location>
</feature>
<evidence type="ECO:0000313" key="2">
    <source>
        <dbReference type="EMBL" id="AKQ64386.1"/>
    </source>
</evidence>
<dbReference type="KEGG" id="mym:A176_001298"/>
<keyword evidence="2" id="KW-0418">Kinase</keyword>
<name>A0A0H4WLW0_9BACT</name>